<dbReference type="OrthoDB" id="5106738at2"/>
<dbReference type="AlphaFoldDB" id="A0A174Z0A6"/>
<dbReference type="Proteomes" id="UP000078383">
    <property type="component" value="Unassembled WGS sequence"/>
</dbReference>
<evidence type="ECO:0000259" key="1">
    <source>
        <dbReference type="Pfam" id="PF18860"/>
    </source>
</evidence>
<dbReference type="Pfam" id="PF18860">
    <property type="entry name" value="AbiJ_NTD3"/>
    <property type="match status" value="1"/>
</dbReference>
<protein>
    <recommendedName>
        <fullName evidence="1">AbiJ-NTD3 domain-containing protein</fullName>
    </recommendedName>
</protein>
<dbReference type="RefSeq" id="WP_055170515.1">
    <property type="nucleotide sequence ID" value="NZ_CZBX01000001.1"/>
</dbReference>
<dbReference type="EMBL" id="CZBX01000001">
    <property type="protein sequence ID" value="CUQ80814.1"/>
    <property type="molecule type" value="Genomic_DNA"/>
</dbReference>
<evidence type="ECO:0000313" key="2">
    <source>
        <dbReference type="EMBL" id="CUQ80814.1"/>
    </source>
</evidence>
<dbReference type="InterPro" id="IPR041427">
    <property type="entry name" value="AbiJ-NTD3"/>
</dbReference>
<proteinExistence type="predicted"/>
<reference evidence="2 3" key="1">
    <citation type="submission" date="2015-09" db="EMBL/GenBank/DDBJ databases">
        <authorList>
            <consortium name="Pathogen Informatics"/>
        </authorList>
    </citation>
    <scope>NUCLEOTIDE SEQUENCE [LARGE SCALE GENOMIC DNA]</scope>
    <source>
        <strain evidence="2 3">2789STDY5834889</strain>
    </source>
</reference>
<organism evidence="2 3">
    <name type="scientific">[Ruminococcus] torques</name>
    <dbReference type="NCBI Taxonomy" id="33039"/>
    <lineage>
        <taxon>Bacteria</taxon>
        <taxon>Bacillati</taxon>
        <taxon>Bacillota</taxon>
        <taxon>Clostridia</taxon>
        <taxon>Lachnospirales</taxon>
        <taxon>Lachnospiraceae</taxon>
        <taxon>Mediterraneibacter</taxon>
    </lineage>
</organism>
<accession>A0A174Z0A6</accession>
<name>A0A174Z0A6_9FIRM</name>
<feature type="domain" description="AbiJ-NTD3" evidence="1">
    <location>
        <begin position="3"/>
        <end position="159"/>
    </location>
</feature>
<evidence type="ECO:0000313" key="3">
    <source>
        <dbReference type="Proteomes" id="UP000078383"/>
    </source>
</evidence>
<gene>
    <name evidence="2" type="ORF">ERS852502_00131</name>
</gene>
<sequence>MNRITEITKRDILDLFQNGLEIDEFFQTRTVTYNYYGRLEEIDFLKRLYDLERMPSFDSRFANAEQDIWQHTVNNDDYPYCWVFEDKRFNLQDGSDEVYLKFLCEVFHPAVRYDKGYWKEFLVAINKLLQNDGYEIYPAEKISNRDVYGWRIYQQEDNTLFIPYSQRNAKDIKAKKIVLSIKRKARNQIYQFLERYNIVYQATDETGWNYNTTVAEDVFNEIRQFYVPKCYNDKKEYVETTDLQAFILSNSPFCVLDAIEFFAKHSISDDFEPQINAILKLNEIPFQLSKGKLMNTFDTQINKNSLVSVQEVGLKELLQEASKYYDENNLQIAVEKLWDAFERLKTYYCSSTVDKKKSVNKIIMDMGNNQQPFLELFEKEFHELTILGNNFRIRHHETTKTDIQDKRHYEYFYKRCLSLISTAIQYLDGRNL</sequence>